<proteinExistence type="predicted"/>
<organism evidence="3">
    <name type="scientific">Enterobius vermicularis</name>
    <name type="common">Human pinworm</name>
    <dbReference type="NCBI Taxonomy" id="51028"/>
    <lineage>
        <taxon>Eukaryota</taxon>
        <taxon>Metazoa</taxon>
        <taxon>Ecdysozoa</taxon>
        <taxon>Nematoda</taxon>
        <taxon>Chromadorea</taxon>
        <taxon>Rhabditida</taxon>
        <taxon>Spirurina</taxon>
        <taxon>Oxyuridomorpha</taxon>
        <taxon>Oxyuroidea</taxon>
        <taxon>Oxyuridae</taxon>
        <taxon>Enterobius</taxon>
    </lineage>
</organism>
<dbReference type="Gene3D" id="1.25.10.10">
    <property type="entry name" value="Leucine-rich Repeat Variant"/>
    <property type="match status" value="1"/>
</dbReference>
<dbReference type="Proteomes" id="UP000274131">
    <property type="component" value="Unassembled WGS sequence"/>
</dbReference>
<sequence>MVQKQPEEQFAEEAEEMNMSKLDYHLDEYPHLLAKALIAEKGQKALIKRLYNDQAELIEKCSVNDLRRAVYEGSFVSVLEGRKLAALFIPKIGLKGFWLLVKNVIQKSSTAKKLCEYYGEIFLSAWKSAEPDENRRNVELIFEDVVRYAITTDLNTSESFRSVLNPLLATRNKQTDTMIERILRPNLWRCLKSVNGIARYNACKLFFSFYPLVKEDDLENGELLGVQLNTIADLLADPSVPIRAYACKQALYIFSLFWSVFSTEYRKTNFGKIVDKLARDVSSEVRLAVFEGMRFMIPCPEAVNAVENAVKRIILWGVNDNVVKIRIAAFQLLGGFKNHRYIKWWNVIELRQILERLEIEKVEAVKKVIAELLIGRVFTVNITEDEILKKVVYLGNMSRLGVIKFHECISKHQLIGLEQAVEHLIAMGTTVYKLSRSYERHHQQSLASFDITDVSFSSIDQTPPLVVDAAEGLFFHSRFVIKESSLVETILVLGSTLRGGSELTQIANIIFKELSSSAMDSAPVAGYVEALANWNLSKVIEIVDAGLKRLQIEFKNLNSQKKSRSKDQVDVRKVFLLLETMLKSPTIQQNLVQNFHGFLMKFYLDSSLVKDAISRRISLREESWENFPLFLTENAIRALELRQTLAIILVNVTKDAEEHDNILSEIRADLDWFAAILPNLVIIEEEKQLDFLNGISQAVLHMLSVHLESCSCSKDFLHSVGNVLEMLCNQKAPHSFIVPVTRSLRSLFLALVSLDTHEISPHIIYPLINICLVWVVARCEDEGFDAKTCAGSFLHLLAALQTYSHLTEKLLLDLSKTAIAVLIAALKDANSQNLDCRDPREIDFEVEPVVALLIHRILFKNFAFLRSTLISFQDALAQNLFFAELEGEEVLYMYGATIQFLYLCDVTAEEIAQGHLTTVTKPCAIPAKEKSELQEIIHNCFNRIKRSLVESHQNANCNSLCSQLIALCPYTVCNLQPADRAQLTGTNIIL</sequence>
<reference evidence="3" key="1">
    <citation type="submission" date="2017-02" db="UniProtKB">
        <authorList>
            <consortium name="WormBaseParasite"/>
        </authorList>
    </citation>
    <scope>IDENTIFICATION</scope>
</reference>
<dbReference type="STRING" id="51028.A0A0N4UUS6"/>
<dbReference type="InterPro" id="IPR011989">
    <property type="entry name" value="ARM-like"/>
</dbReference>
<dbReference type="SUPFAM" id="SSF48371">
    <property type="entry name" value="ARM repeat"/>
    <property type="match status" value="1"/>
</dbReference>
<reference evidence="1 2" key="2">
    <citation type="submission" date="2018-10" db="EMBL/GenBank/DDBJ databases">
        <authorList>
            <consortium name="Pathogen Informatics"/>
        </authorList>
    </citation>
    <scope>NUCLEOTIDE SEQUENCE [LARGE SCALE GENOMIC DNA]</scope>
</reference>
<gene>
    <name evidence="1" type="ORF">EVEC_LOCUS868</name>
</gene>
<protein>
    <submittedName>
        <fullName evidence="3">Condensin-2 complex subunit G2</fullName>
    </submittedName>
</protein>
<dbReference type="InterPro" id="IPR016024">
    <property type="entry name" value="ARM-type_fold"/>
</dbReference>
<evidence type="ECO:0000313" key="2">
    <source>
        <dbReference type="Proteomes" id="UP000274131"/>
    </source>
</evidence>
<dbReference type="GO" id="GO:0000070">
    <property type="term" value="P:mitotic sister chromatid segregation"/>
    <property type="evidence" value="ECO:0007669"/>
    <property type="project" value="TreeGrafter"/>
</dbReference>
<dbReference type="PANTHER" id="PTHR16199:SF4">
    <property type="entry name" value="CONDENSIN-2 COMPLEX SUBUNIT G2"/>
    <property type="match status" value="1"/>
</dbReference>
<keyword evidence="2" id="KW-1185">Reference proteome</keyword>
<dbReference type="GO" id="GO:0000796">
    <property type="term" value="C:condensin complex"/>
    <property type="evidence" value="ECO:0007669"/>
    <property type="project" value="TreeGrafter"/>
</dbReference>
<name>A0A0N4UUS6_ENTVE</name>
<dbReference type="OrthoDB" id="10062843at2759"/>
<accession>A0A0N4UUS6</accession>
<evidence type="ECO:0000313" key="3">
    <source>
        <dbReference type="WBParaSite" id="EVEC_0000116001-mRNA-1"/>
    </source>
</evidence>
<dbReference type="GO" id="GO:0005634">
    <property type="term" value="C:nucleus"/>
    <property type="evidence" value="ECO:0007669"/>
    <property type="project" value="InterPro"/>
</dbReference>
<dbReference type="AlphaFoldDB" id="A0A0N4UUS6"/>
<dbReference type="PANTHER" id="PTHR16199">
    <property type="entry name" value="CONDENSIN-2 COMPLEX SUBUNIT G2"/>
    <property type="match status" value="1"/>
</dbReference>
<dbReference type="Pfam" id="PF12422">
    <property type="entry name" value="Condensin2nSMC"/>
    <property type="match status" value="1"/>
</dbReference>
<evidence type="ECO:0000313" key="1">
    <source>
        <dbReference type="EMBL" id="VDD85725.1"/>
    </source>
</evidence>
<dbReference type="InterPro" id="IPR024741">
    <property type="entry name" value="Condensin2_G2"/>
</dbReference>
<dbReference type="WBParaSite" id="EVEC_0000116001-mRNA-1">
    <property type="protein sequence ID" value="EVEC_0000116001-mRNA-1"/>
    <property type="gene ID" value="EVEC_0000116001"/>
</dbReference>
<dbReference type="EMBL" id="UXUI01007144">
    <property type="protein sequence ID" value="VDD85725.1"/>
    <property type="molecule type" value="Genomic_DNA"/>
</dbReference>